<comment type="caution">
    <text evidence="1">The sequence shown here is derived from an EMBL/GenBank/DDBJ whole genome shotgun (WGS) entry which is preliminary data.</text>
</comment>
<protein>
    <recommendedName>
        <fullName evidence="3">Glycosyl transferase family 1 domain-containing protein</fullName>
    </recommendedName>
</protein>
<dbReference type="AlphaFoldDB" id="A0A369QH98"/>
<keyword evidence="2" id="KW-1185">Reference proteome</keyword>
<dbReference type="SUPFAM" id="SSF53756">
    <property type="entry name" value="UDP-Glycosyltransferase/glycogen phosphorylase"/>
    <property type="match status" value="1"/>
</dbReference>
<reference evidence="1 2" key="1">
    <citation type="submission" date="2018-04" db="EMBL/GenBank/DDBJ databases">
        <title>Adhaeribacter sp. HMF7616 genome sequencing and assembly.</title>
        <authorList>
            <person name="Kang H."/>
            <person name="Kang J."/>
            <person name="Cha I."/>
            <person name="Kim H."/>
            <person name="Joh K."/>
        </authorList>
    </citation>
    <scope>NUCLEOTIDE SEQUENCE [LARGE SCALE GENOMIC DNA]</scope>
    <source>
        <strain evidence="1 2">HMF7616</strain>
    </source>
</reference>
<dbReference type="EMBL" id="QASA01000001">
    <property type="protein sequence ID" value="RDC64104.1"/>
    <property type="molecule type" value="Genomic_DNA"/>
</dbReference>
<name>A0A369QH98_9BACT</name>
<sequence>MLLERKTKSVMIIAPYPKNGAPGQRFRYEQYLSFLEQESISYTYYSFLDTNTNSILYQQGYYLKKIAGVLTGFFNRIRLLFKVPSYDFVFIFREATPVGPPVIEWVIAKVLKKKIIYDFDDAIWLPNTSEANKIAAYLKFNSKVSSICKWAYKVSCGNRYLCAYASKFNNKVVLNPTTIDTINHHNRIKNQHSDKFIIGWTGTHSTMIYLAEIVPVLEKLEEKLEFKFLIISNKEPDFKLKSLEYRQWREESEIDDLLEFNIGLMPLTHDQWSEGKCGFKALQYMALGIPALVSPVGVNKEIVSHGYDGFLCSTLEDWEKYILELCTDAIRREEMGRKAQSKIELKYSVNSNKFNFLDLFN</sequence>
<organism evidence="1 2">
    <name type="scientific">Adhaeribacter pallidiroseus</name>
    <dbReference type="NCBI Taxonomy" id="2072847"/>
    <lineage>
        <taxon>Bacteria</taxon>
        <taxon>Pseudomonadati</taxon>
        <taxon>Bacteroidota</taxon>
        <taxon>Cytophagia</taxon>
        <taxon>Cytophagales</taxon>
        <taxon>Hymenobacteraceae</taxon>
        <taxon>Adhaeribacter</taxon>
    </lineage>
</organism>
<dbReference type="Gene3D" id="3.40.50.2000">
    <property type="entry name" value="Glycogen Phosphorylase B"/>
    <property type="match status" value="1"/>
</dbReference>
<dbReference type="Pfam" id="PF13692">
    <property type="entry name" value="Glyco_trans_1_4"/>
    <property type="match status" value="1"/>
</dbReference>
<proteinExistence type="predicted"/>
<dbReference type="OrthoDB" id="9815351at2"/>
<evidence type="ECO:0000313" key="2">
    <source>
        <dbReference type="Proteomes" id="UP000253919"/>
    </source>
</evidence>
<accession>A0A369QH98</accession>
<evidence type="ECO:0000313" key="1">
    <source>
        <dbReference type="EMBL" id="RDC64104.1"/>
    </source>
</evidence>
<evidence type="ECO:0008006" key="3">
    <source>
        <dbReference type="Google" id="ProtNLM"/>
    </source>
</evidence>
<gene>
    <name evidence="1" type="ORF">AHMF7616_02714</name>
</gene>
<dbReference type="Proteomes" id="UP000253919">
    <property type="component" value="Unassembled WGS sequence"/>
</dbReference>